<dbReference type="GO" id="GO:0003723">
    <property type="term" value="F:RNA binding"/>
    <property type="evidence" value="ECO:0007669"/>
    <property type="project" value="UniProtKB-KW"/>
</dbReference>
<comment type="caution">
    <text evidence="3">The sequence shown here is derived from an EMBL/GenBank/DDBJ whole genome shotgun (WGS) entry which is preliminary data.</text>
</comment>
<dbReference type="InterPro" id="IPR012337">
    <property type="entry name" value="RNaseH-like_sf"/>
</dbReference>
<sequence>MPLGKGGFTKLSLTMDVYSQRLWATKMKKATGKTSVVNFSNICNSFMAPETLMVDGGPENDNQELRDICESYGMELHILPAYSPWMNGLLEGMNGKLLGRLKRLCAPDVGEDEYEKMGWKDLPKNWPDYLEAAVRYLNNRILPDLKYSPNELLLALVINTCRTPAEITSTEVTEADVVLQMAYADQHHLDGYSQIVEHAQHQKAVFDATVTARAPREVIFKADREEDGAKVVSTKEGSVTRKKFLHA</sequence>
<gene>
    <name evidence="3" type="ORF">AAE3_LOCUS13253</name>
</gene>
<dbReference type="InterPro" id="IPR001584">
    <property type="entry name" value="Integrase_cat-core"/>
</dbReference>
<dbReference type="SUPFAM" id="SSF53098">
    <property type="entry name" value="Ribonuclease H-like"/>
    <property type="match status" value="1"/>
</dbReference>
<dbReference type="Gene3D" id="3.30.420.10">
    <property type="entry name" value="Ribonuclease H-like superfamily/Ribonuclease H"/>
    <property type="match status" value="1"/>
</dbReference>
<dbReference type="EMBL" id="CACVBS010000101">
    <property type="protein sequence ID" value="CAA7271055.1"/>
    <property type="molecule type" value="Genomic_DNA"/>
</dbReference>
<evidence type="ECO:0000313" key="4">
    <source>
        <dbReference type="Proteomes" id="UP000467700"/>
    </source>
</evidence>
<protein>
    <recommendedName>
        <fullName evidence="2">Integrase catalytic domain-containing protein</fullName>
    </recommendedName>
</protein>
<dbReference type="Proteomes" id="UP000467700">
    <property type="component" value="Unassembled WGS sequence"/>
</dbReference>
<evidence type="ECO:0000313" key="3">
    <source>
        <dbReference type="EMBL" id="CAA7271055.1"/>
    </source>
</evidence>
<dbReference type="InterPro" id="IPR036397">
    <property type="entry name" value="RNaseH_sf"/>
</dbReference>
<feature type="domain" description="Integrase catalytic" evidence="2">
    <location>
        <begin position="1"/>
        <end position="157"/>
    </location>
</feature>
<dbReference type="GO" id="GO:0015074">
    <property type="term" value="P:DNA integration"/>
    <property type="evidence" value="ECO:0007669"/>
    <property type="project" value="InterPro"/>
</dbReference>
<proteinExistence type="predicted"/>
<dbReference type="GO" id="GO:0005634">
    <property type="term" value="C:nucleus"/>
    <property type="evidence" value="ECO:0007669"/>
    <property type="project" value="UniProtKB-ARBA"/>
</dbReference>
<keyword evidence="4" id="KW-1185">Reference proteome</keyword>
<organism evidence="3 4">
    <name type="scientific">Cyclocybe aegerita</name>
    <name type="common">Black poplar mushroom</name>
    <name type="synonym">Agrocybe aegerita</name>
    <dbReference type="NCBI Taxonomy" id="1973307"/>
    <lineage>
        <taxon>Eukaryota</taxon>
        <taxon>Fungi</taxon>
        <taxon>Dikarya</taxon>
        <taxon>Basidiomycota</taxon>
        <taxon>Agaricomycotina</taxon>
        <taxon>Agaricomycetes</taxon>
        <taxon>Agaricomycetidae</taxon>
        <taxon>Agaricales</taxon>
        <taxon>Agaricineae</taxon>
        <taxon>Bolbitiaceae</taxon>
        <taxon>Cyclocybe</taxon>
    </lineage>
</organism>
<keyword evidence="1" id="KW-0694">RNA-binding</keyword>
<reference evidence="3 4" key="1">
    <citation type="submission" date="2020-01" db="EMBL/GenBank/DDBJ databases">
        <authorList>
            <person name="Gupta K D."/>
        </authorList>
    </citation>
    <scope>NUCLEOTIDE SEQUENCE [LARGE SCALE GENOMIC DNA]</scope>
</reference>
<evidence type="ECO:0000256" key="1">
    <source>
        <dbReference type="ARBA" id="ARBA00022884"/>
    </source>
</evidence>
<dbReference type="PROSITE" id="PS50994">
    <property type="entry name" value="INTEGRASE"/>
    <property type="match status" value="1"/>
</dbReference>
<accession>A0A8S0W126</accession>
<evidence type="ECO:0000259" key="2">
    <source>
        <dbReference type="PROSITE" id="PS50994"/>
    </source>
</evidence>
<name>A0A8S0W126_CYCAE</name>
<dbReference type="AlphaFoldDB" id="A0A8S0W126"/>
<dbReference type="OrthoDB" id="3237746at2759"/>